<evidence type="ECO:0000259" key="5">
    <source>
        <dbReference type="Pfam" id="PF25917"/>
    </source>
</evidence>
<protein>
    <submittedName>
        <fullName evidence="8">Membrane fusion protein, multidrug efflux system</fullName>
    </submittedName>
</protein>
<accession>A0A1H7ZNB8</accession>
<organism evidence="8 9">
    <name type="scientific">Olivibacter domesticus</name>
    <name type="common">Pseudosphingobacterium domesticum</name>
    <dbReference type="NCBI Taxonomy" id="407022"/>
    <lineage>
        <taxon>Bacteria</taxon>
        <taxon>Pseudomonadati</taxon>
        <taxon>Bacteroidota</taxon>
        <taxon>Sphingobacteriia</taxon>
        <taxon>Sphingobacteriales</taxon>
        <taxon>Sphingobacteriaceae</taxon>
        <taxon>Olivibacter</taxon>
    </lineage>
</organism>
<dbReference type="InterPro" id="IPR006143">
    <property type="entry name" value="RND_pump_MFP"/>
</dbReference>
<dbReference type="Pfam" id="PF25917">
    <property type="entry name" value="BSH_RND"/>
    <property type="match status" value="1"/>
</dbReference>
<dbReference type="SUPFAM" id="SSF111369">
    <property type="entry name" value="HlyD-like secretion proteins"/>
    <property type="match status" value="1"/>
</dbReference>
<dbReference type="AlphaFoldDB" id="A0A1H7ZNB8"/>
<evidence type="ECO:0000256" key="4">
    <source>
        <dbReference type="SAM" id="Phobius"/>
    </source>
</evidence>
<dbReference type="GO" id="GO:0015562">
    <property type="term" value="F:efflux transmembrane transporter activity"/>
    <property type="evidence" value="ECO:0007669"/>
    <property type="project" value="TreeGrafter"/>
</dbReference>
<keyword evidence="4" id="KW-0812">Transmembrane</keyword>
<evidence type="ECO:0000259" key="7">
    <source>
        <dbReference type="Pfam" id="PF25967"/>
    </source>
</evidence>
<keyword evidence="4" id="KW-1133">Transmembrane helix</keyword>
<dbReference type="OrthoDB" id="9806939at2"/>
<feature type="transmembrane region" description="Helical" evidence="4">
    <location>
        <begin position="5"/>
        <end position="23"/>
    </location>
</feature>
<evidence type="ECO:0000256" key="3">
    <source>
        <dbReference type="ARBA" id="ARBA00022448"/>
    </source>
</evidence>
<sequence>MKRKYIYLTIIVGFVAFAAYKYSNKGEGKIEAPTGPSAGSPITVNAIIIKPRNFSNALTVSGAIEANEQVQIRSEVSGIIRNLYFKEGTHVNKGQVLFTIDDTELQAQLLQRQTQEKLANENARRAGLLFEKEAISSQENDVANADLQSAKAQTQLVNAQIFKTKVRAPFDGKIGLRSVSAGEYLTPNTIVANLMSTNPIKVMFSVPEKYTTQINEGQTLTFAVSGSNKKYNAKIYAIEPGIDAITRTIQIRALANNDSGELFPGAFASVELPLSTVKDAVLIPTESIVPIQNGKQAFLYKNGVAKAVDIETESRTREDVLVTKGIQIGDTVITSGIMSLKDSVAIKVELKP</sequence>
<dbReference type="RefSeq" id="WP_093333018.1">
    <property type="nucleotide sequence ID" value="NZ_FOAF01000018.1"/>
</dbReference>
<dbReference type="Gene3D" id="2.40.50.100">
    <property type="match status" value="1"/>
</dbReference>
<comment type="similarity">
    <text evidence="2">Belongs to the membrane fusion protein (MFP) (TC 8.A.1) family.</text>
</comment>
<dbReference type="STRING" id="407022.SAMN05661044_05576"/>
<proteinExistence type="inferred from homology"/>
<dbReference type="Gene3D" id="2.40.30.170">
    <property type="match status" value="1"/>
</dbReference>
<reference evidence="9" key="1">
    <citation type="submission" date="2016-10" db="EMBL/GenBank/DDBJ databases">
        <authorList>
            <person name="Varghese N."/>
            <person name="Submissions S."/>
        </authorList>
    </citation>
    <scope>NUCLEOTIDE SEQUENCE [LARGE SCALE GENOMIC DNA]</scope>
    <source>
        <strain evidence="9">DSM 18733</strain>
    </source>
</reference>
<dbReference type="Pfam" id="PF25954">
    <property type="entry name" value="Beta-barrel_RND_2"/>
    <property type="match status" value="1"/>
</dbReference>
<dbReference type="Pfam" id="PF25967">
    <property type="entry name" value="RND-MFP_C"/>
    <property type="match status" value="1"/>
</dbReference>
<evidence type="ECO:0000313" key="9">
    <source>
        <dbReference type="Proteomes" id="UP000199421"/>
    </source>
</evidence>
<name>A0A1H7ZNB8_OLID1</name>
<keyword evidence="3" id="KW-0813">Transport</keyword>
<dbReference type="Gene3D" id="1.10.287.470">
    <property type="entry name" value="Helix hairpin bin"/>
    <property type="match status" value="1"/>
</dbReference>
<keyword evidence="4" id="KW-0472">Membrane</keyword>
<dbReference type="PANTHER" id="PTHR30469">
    <property type="entry name" value="MULTIDRUG RESISTANCE PROTEIN MDTA"/>
    <property type="match status" value="1"/>
</dbReference>
<dbReference type="EMBL" id="FOAF01000018">
    <property type="protein sequence ID" value="SEM59424.1"/>
    <property type="molecule type" value="Genomic_DNA"/>
</dbReference>
<dbReference type="Gene3D" id="2.40.420.20">
    <property type="match status" value="1"/>
</dbReference>
<evidence type="ECO:0000259" key="6">
    <source>
        <dbReference type="Pfam" id="PF25954"/>
    </source>
</evidence>
<evidence type="ECO:0000256" key="2">
    <source>
        <dbReference type="ARBA" id="ARBA00009477"/>
    </source>
</evidence>
<dbReference type="InterPro" id="IPR058792">
    <property type="entry name" value="Beta-barrel_RND_2"/>
</dbReference>
<dbReference type="PANTHER" id="PTHR30469:SF36">
    <property type="entry name" value="BLL3903 PROTEIN"/>
    <property type="match status" value="1"/>
</dbReference>
<evidence type="ECO:0000313" key="8">
    <source>
        <dbReference type="EMBL" id="SEM59424.1"/>
    </source>
</evidence>
<dbReference type="NCBIfam" id="TIGR01730">
    <property type="entry name" value="RND_mfp"/>
    <property type="match status" value="1"/>
</dbReference>
<evidence type="ECO:0000256" key="1">
    <source>
        <dbReference type="ARBA" id="ARBA00004196"/>
    </source>
</evidence>
<gene>
    <name evidence="8" type="ORF">SAMN05661044_05576</name>
</gene>
<dbReference type="GO" id="GO:1990281">
    <property type="term" value="C:efflux pump complex"/>
    <property type="evidence" value="ECO:0007669"/>
    <property type="project" value="TreeGrafter"/>
</dbReference>
<dbReference type="InterPro" id="IPR058625">
    <property type="entry name" value="MdtA-like_BSH"/>
</dbReference>
<dbReference type="InterPro" id="IPR058627">
    <property type="entry name" value="MdtA-like_C"/>
</dbReference>
<feature type="domain" description="Multidrug resistance protein MdtA-like barrel-sandwich hybrid" evidence="5">
    <location>
        <begin position="68"/>
        <end position="190"/>
    </location>
</feature>
<keyword evidence="9" id="KW-1185">Reference proteome</keyword>
<dbReference type="Proteomes" id="UP000199421">
    <property type="component" value="Unassembled WGS sequence"/>
</dbReference>
<feature type="domain" description="Multidrug resistance protein MdtA-like C-terminal permuted SH3" evidence="7">
    <location>
        <begin position="279"/>
        <end position="337"/>
    </location>
</feature>
<feature type="domain" description="CusB-like beta-barrel" evidence="6">
    <location>
        <begin position="203"/>
        <end position="272"/>
    </location>
</feature>
<comment type="subcellular location">
    <subcellularLocation>
        <location evidence="1">Cell envelope</location>
    </subcellularLocation>
</comment>